<keyword evidence="12" id="KW-1185">Reference proteome</keyword>
<dbReference type="GO" id="GO:0004252">
    <property type="term" value="F:serine-type endopeptidase activity"/>
    <property type="evidence" value="ECO:0007669"/>
    <property type="project" value="UniProtKB-EC"/>
</dbReference>
<dbReference type="FunFam" id="3.30.750.44:FF:000010">
    <property type="entry name" value="Carboxyl-terminal-processing peptidase 1 chloroplastic"/>
    <property type="match status" value="1"/>
</dbReference>
<keyword evidence="5" id="KW-0793">Thylakoid</keyword>
<dbReference type="OMA" id="EDAFCSC"/>
<evidence type="ECO:0000256" key="5">
    <source>
        <dbReference type="ARBA" id="ARBA00023078"/>
    </source>
</evidence>
<evidence type="ECO:0000256" key="6">
    <source>
        <dbReference type="ARBA" id="ARBA00051784"/>
    </source>
</evidence>
<evidence type="ECO:0000256" key="9">
    <source>
        <dbReference type="ARBA" id="ARBA00066637"/>
    </source>
</evidence>
<evidence type="ECO:0000313" key="11">
    <source>
        <dbReference type="EMBL" id="GAQ77612.1"/>
    </source>
</evidence>
<dbReference type="InterPro" id="IPR001478">
    <property type="entry name" value="PDZ"/>
</dbReference>
<keyword evidence="2" id="KW-0645">Protease</keyword>
<dbReference type="SUPFAM" id="SSF52096">
    <property type="entry name" value="ClpP/crotonase"/>
    <property type="match status" value="1"/>
</dbReference>
<dbReference type="EMBL" id="DF236950">
    <property type="protein sequence ID" value="GAQ77612.1"/>
    <property type="molecule type" value="Genomic_DNA"/>
</dbReference>
<protein>
    <recommendedName>
        <fullName evidence="9">C-terminal processing peptidase</fullName>
        <ecNumber evidence="9">3.4.21.102</ecNumber>
    </recommendedName>
</protein>
<name>A0A0U9I689_KLENI</name>
<dbReference type="PANTHER" id="PTHR32060">
    <property type="entry name" value="TAIL-SPECIFIC PROTEASE"/>
    <property type="match status" value="1"/>
</dbReference>
<dbReference type="SUPFAM" id="SSF50156">
    <property type="entry name" value="PDZ domain-like"/>
    <property type="match status" value="1"/>
</dbReference>
<accession>A0A0U9I689</accession>
<dbReference type="OrthoDB" id="43580at2759"/>
<evidence type="ECO:0000256" key="1">
    <source>
        <dbReference type="ARBA" id="ARBA00009179"/>
    </source>
</evidence>
<dbReference type="Pfam" id="PF03572">
    <property type="entry name" value="Peptidase_S41"/>
    <property type="match status" value="1"/>
</dbReference>
<proteinExistence type="inferred from homology"/>
<dbReference type="SMART" id="SM00228">
    <property type="entry name" value="PDZ"/>
    <property type="match status" value="1"/>
</dbReference>
<evidence type="ECO:0000256" key="8">
    <source>
        <dbReference type="ARBA" id="ARBA00060385"/>
    </source>
</evidence>
<dbReference type="FunFam" id="3.30.750.44:FF:000002">
    <property type="entry name" value="carboxyl-terminal-processing peptidase 2, chloroplastic"/>
    <property type="match status" value="1"/>
</dbReference>
<dbReference type="PROSITE" id="PS50106">
    <property type="entry name" value="PDZ"/>
    <property type="match status" value="1"/>
</dbReference>
<comment type="function">
    <text evidence="7">Protease involved in the C-terminal processing of the chloroplastic D1 protein of photosystem II. This proteolytic processing is necessary to allow the light-driven assembly of the tetranuclear manganese cluster, which is responsible for photosynthetic water oxidation.</text>
</comment>
<dbReference type="AlphaFoldDB" id="A0A0U9I689"/>
<comment type="subcellular location">
    <subcellularLocation>
        <location evidence="8">Thylakoid</location>
    </subcellularLocation>
</comment>
<dbReference type="PANTHER" id="PTHR32060:SF7">
    <property type="entry name" value="CARBOXYL-TERMINAL-PROCESSING PEPTIDASE 2, CHLOROPLASTIC"/>
    <property type="match status" value="1"/>
</dbReference>
<dbReference type="Gene3D" id="3.90.226.10">
    <property type="entry name" value="2-enoyl-CoA Hydratase, Chain A, domain 1"/>
    <property type="match status" value="1"/>
</dbReference>
<dbReference type="InterPro" id="IPR036034">
    <property type="entry name" value="PDZ_sf"/>
</dbReference>
<evidence type="ECO:0000256" key="7">
    <source>
        <dbReference type="ARBA" id="ARBA00060065"/>
    </source>
</evidence>
<dbReference type="InterPro" id="IPR029045">
    <property type="entry name" value="ClpP/crotonase-like_dom_sf"/>
</dbReference>
<comment type="catalytic activity">
    <reaction evidence="6">
        <text>The enzyme shows specific recognition of a C-terminal tripeptide, Xaa-Yaa-Zaa, in which Xaa is preferably Ala or Leu, Yaa is preferably Ala or Tyr, and Zaa is preferably Ala, but then cleaves at a variable distance from the C-terminus. A typical cleavage is -Ala-Ala-|-Arg-Ala-Ala-Lys-Glu-Asn-Tyr-Ala-Leu-Ala-Ala.</text>
        <dbReference type="EC" id="3.4.21.102"/>
    </reaction>
</comment>
<dbReference type="SMART" id="SM00245">
    <property type="entry name" value="TSPc"/>
    <property type="match status" value="1"/>
</dbReference>
<evidence type="ECO:0000313" key="12">
    <source>
        <dbReference type="Proteomes" id="UP000054558"/>
    </source>
</evidence>
<comment type="similarity">
    <text evidence="1">Belongs to the peptidase S41A family.</text>
</comment>
<dbReference type="Gene3D" id="3.30.750.44">
    <property type="match status" value="1"/>
</dbReference>
<dbReference type="GO" id="GO:0004175">
    <property type="term" value="F:endopeptidase activity"/>
    <property type="evidence" value="ECO:0000318"/>
    <property type="project" value="GO_Central"/>
</dbReference>
<dbReference type="CDD" id="cd07560">
    <property type="entry name" value="Peptidase_S41_CPP"/>
    <property type="match status" value="1"/>
</dbReference>
<dbReference type="EC" id="3.4.21.102" evidence="9"/>
<dbReference type="STRING" id="105231.A0A0U9I689"/>
<dbReference type="InterPro" id="IPR004447">
    <property type="entry name" value="Peptidase_S41A"/>
</dbReference>
<dbReference type="InterPro" id="IPR005151">
    <property type="entry name" value="Tail-specific_protease"/>
</dbReference>
<feature type="domain" description="PDZ" evidence="10">
    <location>
        <begin position="90"/>
        <end position="175"/>
    </location>
</feature>
<sequence>MVVCAGSWAVLPTPAASALTEENLVFLEAWRTVDRAYIDKTFNGQNWFKYRENALKNAPMNDRDETYAAIRKMLATLDDPFTRFLEPEKFRSLKSGAQGAVTGVGLEVGFNSSTPPMLVVVTPVTGGPADKAGVQPGDAILAIDDTTTEGMGLYDAAQRLQGPIDSEVVVTIRRNGSGKSETVQIKRQKITLNPVSSKLCTPGNGADKLGYIRLSTFNSNSTAAVREAIEKLKEEGAKAYVLDIRNNSGGLFPSGVEVAKMWLDRGVIVFIEDSKGIRDIYEQDDPGSAISVREPLAVLVNKGTASASEILAGALKDNKRAVILGEPTFGKGKIQSVFALSDGSGLAVTIARYVTPAKIDIDKVGITPDRPLPGPLPANGDDFCKLIADPSAEGYIDVKDLFAKSR</sequence>
<gene>
    <name evidence="11" type="ORF">KFL_000010610</name>
</gene>
<dbReference type="Pfam" id="PF17820">
    <property type="entry name" value="PDZ_6"/>
    <property type="match status" value="1"/>
</dbReference>
<dbReference type="GO" id="GO:0009579">
    <property type="term" value="C:thylakoid"/>
    <property type="evidence" value="ECO:0007669"/>
    <property type="project" value="UniProtKB-SubCell"/>
</dbReference>
<reference evidence="11 12" key="1">
    <citation type="journal article" date="2014" name="Nat. Commun.">
        <title>Klebsormidium flaccidum genome reveals primary factors for plant terrestrial adaptation.</title>
        <authorList>
            <person name="Hori K."/>
            <person name="Maruyama F."/>
            <person name="Fujisawa T."/>
            <person name="Togashi T."/>
            <person name="Yamamoto N."/>
            <person name="Seo M."/>
            <person name="Sato S."/>
            <person name="Yamada T."/>
            <person name="Mori H."/>
            <person name="Tajima N."/>
            <person name="Moriyama T."/>
            <person name="Ikeuchi M."/>
            <person name="Watanabe M."/>
            <person name="Wada H."/>
            <person name="Kobayashi K."/>
            <person name="Saito M."/>
            <person name="Masuda T."/>
            <person name="Sasaki-Sekimoto Y."/>
            <person name="Mashiguchi K."/>
            <person name="Awai K."/>
            <person name="Shimojima M."/>
            <person name="Masuda S."/>
            <person name="Iwai M."/>
            <person name="Nobusawa T."/>
            <person name="Narise T."/>
            <person name="Kondo S."/>
            <person name="Saito H."/>
            <person name="Sato R."/>
            <person name="Murakawa M."/>
            <person name="Ihara Y."/>
            <person name="Oshima-Yamada Y."/>
            <person name="Ohtaka K."/>
            <person name="Satoh M."/>
            <person name="Sonobe K."/>
            <person name="Ishii M."/>
            <person name="Ohtani R."/>
            <person name="Kanamori-Sato M."/>
            <person name="Honoki R."/>
            <person name="Miyazaki D."/>
            <person name="Mochizuki H."/>
            <person name="Umetsu J."/>
            <person name="Higashi K."/>
            <person name="Shibata D."/>
            <person name="Kamiya Y."/>
            <person name="Sato N."/>
            <person name="Nakamura Y."/>
            <person name="Tabata S."/>
            <person name="Ida S."/>
            <person name="Kurokawa K."/>
            <person name="Ohta H."/>
        </authorList>
    </citation>
    <scope>NUCLEOTIDE SEQUENCE [LARGE SCALE GENOMIC DNA]</scope>
    <source>
        <strain evidence="11 12">NIES-2285</strain>
    </source>
</reference>
<dbReference type="CDD" id="cd06782">
    <property type="entry name" value="cpPDZ_CPP-like"/>
    <property type="match status" value="1"/>
</dbReference>
<evidence type="ECO:0000256" key="3">
    <source>
        <dbReference type="ARBA" id="ARBA00022801"/>
    </source>
</evidence>
<evidence type="ECO:0000256" key="2">
    <source>
        <dbReference type="ARBA" id="ARBA00022670"/>
    </source>
</evidence>
<dbReference type="InterPro" id="IPR041489">
    <property type="entry name" value="PDZ_6"/>
</dbReference>
<dbReference type="Proteomes" id="UP000054558">
    <property type="component" value="Unassembled WGS sequence"/>
</dbReference>
<evidence type="ECO:0000256" key="4">
    <source>
        <dbReference type="ARBA" id="ARBA00022825"/>
    </source>
</evidence>
<dbReference type="GO" id="GO:0006508">
    <property type="term" value="P:proteolysis"/>
    <property type="evidence" value="ECO:0007669"/>
    <property type="project" value="UniProtKB-KW"/>
</dbReference>
<evidence type="ECO:0000259" key="10">
    <source>
        <dbReference type="PROSITE" id="PS50106"/>
    </source>
</evidence>
<dbReference type="Gene3D" id="2.30.42.10">
    <property type="match status" value="1"/>
</dbReference>
<dbReference type="NCBIfam" id="TIGR00225">
    <property type="entry name" value="prc"/>
    <property type="match status" value="1"/>
</dbReference>
<keyword evidence="3" id="KW-0378">Hydrolase</keyword>
<organism evidence="11 12">
    <name type="scientific">Klebsormidium nitens</name>
    <name type="common">Green alga</name>
    <name type="synonym">Ulothrix nitens</name>
    <dbReference type="NCBI Taxonomy" id="105231"/>
    <lineage>
        <taxon>Eukaryota</taxon>
        <taxon>Viridiplantae</taxon>
        <taxon>Streptophyta</taxon>
        <taxon>Klebsormidiophyceae</taxon>
        <taxon>Klebsormidiales</taxon>
        <taxon>Klebsormidiaceae</taxon>
        <taxon>Klebsormidium</taxon>
    </lineage>
</organism>
<dbReference type="FunFam" id="2.30.42.10:FF:000063">
    <property type="entry name" value="Peptidase, S41 family"/>
    <property type="match status" value="1"/>
</dbReference>
<dbReference type="FunFam" id="3.90.226.10:FF:000043">
    <property type="entry name" value="carboxyl-terminal-processing peptidase 2, chloroplastic"/>
    <property type="match status" value="1"/>
</dbReference>
<keyword evidence="4" id="KW-0720">Serine protease</keyword>